<comment type="caution">
    <text evidence="3">The sequence shown here is derived from an EMBL/GenBank/DDBJ whole genome shotgun (WGS) entry which is preliminary data.</text>
</comment>
<protein>
    <recommendedName>
        <fullName evidence="5">DUF1343 domain-containing protein</fullName>
    </recommendedName>
</protein>
<dbReference type="PANTHER" id="PTHR42915">
    <property type="entry name" value="HYPOTHETICAL 460 KDA PROTEIN IN FEUA-SIGW INTERGENIC REGION [PRECURSOR]"/>
    <property type="match status" value="1"/>
</dbReference>
<dbReference type="EMBL" id="MKGI01000011">
    <property type="protein sequence ID" value="OEL12190.1"/>
    <property type="molecule type" value="Genomic_DNA"/>
</dbReference>
<dbReference type="PATRIC" id="fig|237258.4.peg.1332"/>
<proteinExistence type="predicted"/>
<dbReference type="Pfam" id="PF20732">
    <property type="entry name" value="NamZ_C"/>
    <property type="match status" value="1"/>
</dbReference>
<dbReference type="Gene3D" id="3.90.1150.140">
    <property type="match status" value="1"/>
</dbReference>
<feature type="domain" description="Peptidoglycan beta-N-acetylmuramidase NamZ N-terminal" evidence="1">
    <location>
        <begin position="74"/>
        <end position="273"/>
    </location>
</feature>
<evidence type="ECO:0000313" key="3">
    <source>
        <dbReference type="EMBL" id="OEL12190.1"/>
    </source>
</evidence>
<dbReference type="Gene3D" id="3.40.50.12170">
    <property type="entry name" value="Uncharacterised protein PF07075, DUF1343"/>
    <property type="match status" value="1"/>
</dbReference>
<evidence type="ECO:0008006" key="5">
    <source>
        <dbReference type="Google" id="ProtNLM"/>
    </source>
</evidence>
<organism evidence="3 4">
    <name type="scientific">Cloacibacterium normanense</name>
    <dbReference type="NCBI Taxonomy" id="237258"/>
    <lineage>
        <taxon>Bacteria</taxon>
        <taxon>Pseudomonadati</taxon>
        <taxon>Bacteroidota</taxon>
        <taxon>Flavobacteriia</taxon>
        <taxon>Flavobacteriales</taxon>
        <taxon>Weeksellaceae</taxon>
    </lineage>
</organism>
<dbReference type="AlphaFoldDB" id="A0A1E5UH18"/>
<evidence type="ECO:0000259" key="2">
    <source>
        <dbReference type="Pfam" id="PF20732"/>
    </source>
</evidence>
<dbReference type="KEGG" id="cnr:EB819_07455"/>
<dbReference type="PANTHER" id="PTHR42915:SF1">
    <property type="entry name" value="PEPTIDOGLYCAN BETA-N-ACETYLMURAMIDASE NAMZ"/>
    <property type="match status" value="1"/>
</dbReference>
<evidence type="ECO:0000313" key="4">
    <source>
        <dbReference type="Proteomes" id="UP000095601"/>
    </source>
</evidence>
<keyword evidence="4" id="KW-1185">Reference proteome</keyword>
<gene>
    <name evidence="3" type="ORF">BHF72_1378</name>
</gene>
<sequence length="419" mass="47631">MNLSVKIKDLVLIMLMIFGLQSCSTQKNNANPNPEPVKTVEIALEKPKNKEENCFKNAADRPELYLPLLKNKTVAIVANQTSLLSDKTHLVDFLVQNNIKIKHIFAPEHGFRGTADAGEHVKNGIDTKTGLPIISLYGDNKKPKPEQLQGVDIVLFDIQDVGVRFYTYISTLTYVMEAAAENGKEIIVLDRPNPHDGYTDGPVLKEKWTSFVGLHKVPVVYGLTIGEYGKMVNGEKWMKNAVQVKYTLIPMLNYHKNKRYPISEKPSPNLPNDQSINLYPSLCFFEGTQVSVGRGTDFPFQVYGSPWLKNQEFSFTPKPTSGAKDPFLNGKLCFGKDLRQFPEIKGKLDLSFVIDAYQNFDKKAQDFFLKNLWFDTLAGTDEFRKQIISGTPETEIRKSWQKDLENFEKIRSKYVLYEN</sequence>
<dbReference type="PIRSF" id="PIRSF016719">
    <property type="entry name" value="UCP016719"/>
    <property type="match status" value="1"/>
</dbReference>
<accession>A0A1E5UH18</accession>
<dbReference type="PROSITE" id="PS51257">
    <property type="entry name" value="PROKAR_LIPOPROTEIN"/>
    <property type="match status" value="1"/>
</dbReference>
<dbReference type="InterPro" id="IPR048502">
    <property type="entry name" value="NamZ_N"/>
</dbReference>
<dbReference type="STRING" id="237258.SAMN04489756_10932"/>
<dbReference type="InterPro" id="IPR008302">
    <property type="entry name" value="NamZ"/>
</dbReference>
<dbReference type="InterPro" id="IPR048503">
    <property type="entry name" value="NamZ_C"/>
</dbReference>
<reference evidence="3 4" key="1">
    <citation type="submission" date="2016-09" db="EMBL/GenBank/DDBJ databases">
        <authorList>
            <person name="Capua I."/>
            <person name="De Benedictis P."/>
            <person name="Joannis T."/>
            <person name="Lombin L.H."/>
            <person name="Cattoli G."/>
        </authorList>
    </citation>
    <scope>NUCLEOTIDE SEQUENCE [LARGE SCALE GENOMIC DNA]</scope>
    <source>
        <strain evidence="3 4">NRS-1</strain>
    </source>
</reference>
<evidence type="ECO:0000259" key="1">
    <source>
        <dbReference type="Pfam" id="PF07075"/>
    </source>
</evidence>
<dbReference type="GO" id="GO:0033922">
    <property type="term" value="F:peptidoglycan beta-N-acetylmuramidase activity"/>
    <property type="evidence" value="ECO:0007669"/>
    <property type="project" value="InterPro"/>
</dbReference>
<dbReference type="OrthoDB" id="9801061at2"/>
<dbReference type="Pfam" id="PF07075">
    <property type="entry name" value="NamZ_N"/>
    <property type="match status" value="1"/>
</dbReference>
<name>A0A1E5UH18_9FLAO</name>
<feature type="domain" description="Peptidoglycan beta-N-acetylmuramidase NamZ C-terminal" evidence="2">
    <location>
        <begin position="278"/>
        <end position="417"/>
    </location>
</feature>
<dbReference type="Proteomes" id="UP000095601">
    <property type="component" value="Unassembled WGS sequence"/>
</dbReference>
<dbReference type="RefSeq" id="WP_069797041.1">
    <property type="nucleotide sequence ID" value="NZ_CP034157.1"/>
</dbReference>